<feature type="domain" description="T6SS Phospholipase effector Tle1-like catalytic" evidence="2">
    <location>
        <begin position="68"/>
        <end position="333"/>
    </location>
</feature>
<accession>A0A9N9LF70</accession>
<feature type="region of interest" description="Disordered" evidence="1">
    <location>
        <begin position="476"/>
        <end position="568"/>
    </location>
</feature>
<proteinExistence type="predicted"/>
<feature type="compositionally biased region" description="Acidic residues" evidence="1">
    <location>
        <begin position="484"/>
        <end position="494"/>
    </location>
</feature>
<feature type="region of interest" description="Disordered" evidence="1">
    <location>
        <begin position="413"/>
        <end position="432"/>
    </location>
</feature>
<feature type="compositionally biased region" description="Basic and acidic residues" evidence="1">
    <location>
        <begin position="39"/>
        <end position="56"/>
    </location>
</feature>
<comment type="caution">
    <text evidence="3">The sequence shown here is derived from an EMBL/GenBank/DDBJ whole genome shotgun (WGS) entry which is preliminary data.</text>
</comment>
<protein>
    <recommendedName>
        <fullName evidence="2">T6SS Phospholipase effector Tle1-like catalytic domain-containing protein</fullName>
    </recommendedName>
</protein>
<dbReference type="AlphaFoldDB" id="A0A9N9LF70"/>
<sequence>MTISGSLPLNQDYAEMPQKKIDPVPDEEEFKPPKSPTESVKKGTNDSQKSQDARKKAIADNKLKNQQHLLLFCDGTGKDAGDAGSAKSNVYRLFKLIGGLDPDGRAQATFYQQGLGTDPEYNESLSGMGKTTLDFVAKVAGNAGGHGIEDNIALMYYLICTKLKEGDKLSLFGFSRGAYTVRIIAALVASVGICNPKHFGETRVKQLDGLLNLVRQWRKAKGRLENSKMKDIMPNLKEVVEIHAIGVWDTVASVAFKDYTFALDLSPKIQNAFQALAINERRPLFAPEVFKKPASVKSMKQCWFFGTHSAVGGGTGQQDIAVPDISLLWMISQLEGLVGIDKPALREMKLFAMNFSKAKGADVVSQIKQSSFISPREIGKDRKPGLGINEFIHISVRLFEDLTPVKSRGATFGKVLNPEPTSEGGRDKTWTWTTADGKELLEDIPKKFEAERLKPDQAPFEGDPPSPTSPIIFAKTDAQKAREAEEDTEPEDEEPVVRDDSDSGEMPIFAENKDADSDVDEPFARDPTVFKPRDDNAAQDGAKLNVPASRDKKNKKNTTQSKVVKKRK</sequence>
<dbReference type="Pfam" id="PF09994">
    <property type="entry name" value="T6SS_Tle1-like_cat"/>
    <property type="match status" value="1"/>
</dbReference>
<gene>
    <name evidence="3" type="ORF">HYALB_00002040</name>
</gene>
<evidence type="ECO:0000259" key="2">
    <source>
        <dbReference type="Pfam" id="PF09994"/>
    </source>
</evidence>
<dbReference type="PANTHER" id="PTHR33840">
    <property type="match status" value="1"/>
</dbReference>
<evidence type="ECO:0000256" key="1">
    <source>
        <dbReference type="SAM" id="MobiDB-lite"/>
    </source>
</evidence>
<dbReference type="Proteomes" id="UP000701801">
    <property type="component" value="Unassembled WGS sequence"/>
</dbReference>
<evidence type="ECO:0000313" key="4">
    <source>
        <dbReference type="Proteomes" id="UP000701801"/>
    </source>
</evidence>
<organism evidence="3 4">
    <name type="scientific">Hymenoscyphus albidus</name>
    <dbReference type="NCBI Taxonomy" id="595503"/>
    <lineage>
        <taxon>Eukaryota</taxon>
        <taxon>Fungi</taxon>
        <taxon>Dikarya</taxon>
        <taxon>Ascomycota</taxon>
        <taxon>Pezizomycotina</taxon>
        <taxon>Leotiomycetes</taxon>
        <taxon>Helotiales</taxon>
        <taxon>Helotiaceae</taxon>
        <taxon>Hymenoscyphus</taxon>
    </lineage>
</organism>
<keyword evidence="4" id="KW-1185">Reference proteome</keyword>
<dbReference type="OrthoDB" id="3162439at2759"/>
<dbReference type="InterPro" id="IPR018712">
    <property type="entry name" value="Tle1-like_cat"/>
</dbReference>
<feature type="region of interest" description="Disordered" evidence="1">
    <location>
        <begin position="1"/>
        <end position="56"/>
    </location>
</feature>
<evidence type="ECO:0000313" key="3">
    <source>
        <dbReference type="EMBL" id="CAG8971456.1"/>
    </source>
</evidence>
<name>A0A9N9LF70_9HELO</name>
<dbReference type="PANTHER" id="PTHR33840:SF1">
    <property type="entry name" value="TLE1 PHOSPHOLIPASE DOMAIN-CONTAINING PROTEIN"/>
    <property type="match status" value="1"/>
</dbReference>
<dbReference type="EMBL" id="CAJVRM010000020">
    <property type="protein sequence ID" value="CAG8971456.1"/>
    <property type="molecule type" value="Genomic_DNA"/>
</dbReference>
<reference evidence="3" key="1">
    <citation type="submission" date="2021-07" db="EMBL/GenBank/DDBJ databases">
        <authorList>
            <person name="Durling M."/>
        </authorList>
    </citation>
    <scope>NUCLEOTIDE SEQUENCE</scope>
</reference>